<feature type="transmembrane region" description="Helical" evidence="5">
    <location>
        <begin position="205"/>
        <end position="223"/>
    </location>
</feature>
<dbReference type="GO" id="GO:0016020">
    <property type="term" value="C:membrane"/>
    <property type="evidence" value="ECO:0007669"/>
    <property type="project" value="UniProtKB-SubCell"/>
</dbReference>
<keyword evidence="2 5" id="KW-0812">Transmembrane</keyword>
<evidence type="ECO:0000256" key="5">
    <source>
        <dbReference type="SAM" id="Phobius"/>
    </source>
</evidence>
<keyword evidence="7" id="KW-1185">Reference proteome</keyword>
<dbReference type="STRING" id="308745.A0A0F8U0D9"/>
<feature type="transmembrane region" description="Helical" evidence="5">
    <location>
        <begin position="126"/>
        <end position="150"/>
    </location>
</feature>
<dbReference type="Pfam" id="PF04479">
    <property type="entry name" value="RTA1"/>
    <property type="match status" value="1"/>
</dbReference>
<evidence type="ECO:0000313" key="6">
    <source>
        <dbReference type="EMBL" id="KKK13204.1"/>
    </source>
</evidence>
<dbReference type="Proteomes" id="UP000034291">
    <property type="component" value="Unassembled WGS sequence"/>
</dbReference>
<name>A0A0F8U0D9_9EURO</name>
<gene>
    <name evidence="6" type="ORF">ARAM_000546</name>
</gene>
<evidence type="ECO:0000256" key="3">
    <source>
        <dbReference type="ARBA" id="ARBA00022989"/>
    </source>
</evidence>
<evidence type="ECO:0000256" key="1">
    <source>
        <dbReference type="ARBA" id="ARBA00004141"/>
    </source>
</evidence>
<evidence type="ECO:0008006" key="8">
    <source>
        <dbReference type="Google" id="ProtNLM"/>
    </source>
</evidence>
<dbReference type="EMBL" id="JZBS01003859">
    <property type="protein sequence ID" value="KKK13204.1"/>
    <property type="molecule type" value="Genomic_DNA"/>
</dbReference>
<evidence type="ECO:0000313" key="7">
    <source>
        <dbReference type="Proteomes" id="UP000034291"/>
    </source>
</evidence>
<evidence type="ECO:0000256" key="2">
    <source>
        <dbReference type="ARBA" id="ARBA00022692"/>
    </source>
</evidence>
<dbReference type="PANTHER" id="PTHR31465:SF17">
    <property type="entry name" value="DOMAIN PROTEIN, PUTATIVE (AFU_ORTHOLOGUE AFUA_5G09900)-RELATED"/>
    <property type="match status" value="1"/>
</dbReference>
<sequence length="286" mass="31763">MDFTFHPGTNGSAPWVEFYPYYPSLGAGYAFTAIFGIATLVHLALMFPYRAAYFIPFFIGGICETFGYYGRARSHPDRTAIGPWAQQQMLIMCAPPLLAATVYMSLGRIIRALDAEHLSLIRTKRLTVLFVLNDVVSFLTQLVGVGIQVTGDERVMKIGLKAVLAGLIFALVVFVGFVWIAVVFHRRLSAEQTGVARGLKMNWGRYMWAIYTACLMMIVRNLVRTIEFAAPKGADIRDKEVYIYVFDAATMAITMGVLAVWHPGMLVKRARSVGKAQSPEMAPLSD</sequence>
<feature type="transmembrane region" description="Helical" evidence="5">
    <location>
        <begin position="51"/>
        <end position="69"/>
    </location>
</feature>
<comment type="caution">
    <text evidence="6">The sequence shown here is derived from an EMBL/GenBank/DDBJ whole genome shotgun (WGS) entry which is preliminary data.</text>
</comment>
<feature type="transmembrane region" description="Helical" evidence="5">
    <location>
        <begin position="243"/>
        <end position="261"/>
    </location>
</feature>
<dbReference type="OrthoDB" id="3358017at2759"/>
<organism evidence="6 7">
    <name type="scientific">Aspergillus rambellii</name>
    <dbReference type="NCBI Taxonomy" id="308745"/>
    <lineage>
        <taxon>Eukaryota</taxon>
        <taxon>Fungi</taxon>
        <taxon>Dikarya</taxon>
        <taxon>Ascomycota</taxon>
        <taxon>Pezizomycotina</taxon>
        <taxon>Eurotiomycetes</taxon>
        <taxon>Eurotiomycetidae</taxon>
        <taxon>Eurotiales</taxon>
        <taxon>Aspergillaceae</taxon>
        <taxon>Aspergillus</taxon>
        <taxon>Aspergillus subgen. Nidulantes</taxon>
    </lineage>
</organism>
<reference evidence="6 7" key="1">
    <citation type="submission" date="2015-02" db="EMBL/GenBank/DDBJ databases">
        <title>Draft Genome Sequences of Two Closely-Related Aflatoxigenic Aspergillus Species Obtained from the Cote d'Ivoire.</title>
        <authorList>
            <person name="Moore G.G."/>
            <person name="Beltz S.B."/>
            <person name="Mack B.M."/>
        </authorList>
    </citation>
    <scope>NUCLEOTIDE SEQUENCE [LARGE SCALE GENOMIC DNA]</scope>
    <source>
        <strain evidence="6 7">SRRC1468</strain>
    </source>
</reference>
<proteinExistence type="predicted"/>
<feature type="transmembrane region" description="Helical" evidence="5">
    <location>
        <begin position="162"/>
        <end position="184"/>
    </location>
</feature>
<feature type="transmembrane region" description="Helical" evidence="5">
    <location>
        <begin position="20"/>
        <end position="44"/>
    </location>
</feature>
<dbReference type="AlphaFoldDB" id="A0A0F8U0D9"/>
<dbReference type="InterPro" id="IPR007568">
    <property type="entry name" value="RTA1"/>
</dbReference>
<keyword evidence="3 5" id="KW-1133">Transmembrane helix</keyword>
<dbReference type="PANTHER" id="PTHR31465">
    <property type="entry name" value="PROTEIN RTA1-RELATED"/>
    <property type="match status" value="1"/>
</dbReference>
<protein>
    <recommendedName>
        <fullName evidence="8">RTA1 domain protein</fullName>
    </recommendedName>
</protein>
<feature type="transmembrane region" description="Helical" evidence="5">
    <location>
        <begin position="89"/>
        <end position="106"/>
    </location>
</feature>
<accession>A0A0F8U0D9</accession>
<comment type="subcellular location">
    <subcellularLocation>
        <location evidence="1">Membrane</location>
        <topology evidence="1">Multi-pass membrane protein</topology>
    </subcellularLocation>
</comment>
<keyword evidence="4 5" id="KW-0472">Membrane</keyword>
<evidence type="ECO:0000256" key="4">
    <source>
        <dbReference type="ARBA" id="ARBA00023136"/>
    </source>
</evidence>